<protein>
    <recommendedName>
        <fullName evidence="6">Probable membrane transporter protein</fullName>
    </recommendedName>
</protein>
<evidence type="ECO:0000313" key="7">
    <source>
        <dbReference type="EMBL" id="XBS22561.1"/>
    </source>
</evidence>
<dbReference type="Pfam" id="PF01925">
    <property type="entry name" value="TauE"/>
    <property type="match status" value="1"/>
</dbReference>
<evidence type="ECO:0000256" key="5">
    <source>
        <dbReference type="ARBA" id="ARBA00023136"/>
    </source>
</evidence>
<comment type="subcellular location">
    <subcellularLocation>
        <location evidence="6">Cell membrane</location>
        <topology evidence="6">Multi-pass membrane protein</topology>
    </subcellularLocation>
    <subcellularLocation>
        <location evidence="1">Membrane</location>
        <topology evidence="1">Multi-pass membrane protein</topology>
    </subcellularLocation>
</comment>
<evidence type="ECO:0000256" key="4">
    <source>
        <dbReference type="ARBA" id="ARBA00022989"/>
    </source>
</evidence>
<sequence>MAGTLGYVVNGWSVTSAEHDSFGFVYLPAVLLISMTSSVTAPYGARLAHKLPVASLKKMFAVLLIILSLKMLFSVLPVSF</sequence>
<name>A0AAU7NZU8_9GAMM</name>
<dbReference type="InterPro" id="IPR002781">
    <property type="entry name" value="TM_pro_TauE-like"/>
</dbReference>
<evidence type="ECO:0000256" key="2">
    <source>
        <dbReference type="ARBA" id="ARBA00009142"/>
    </source>
</evidence>
<accession>A0AAU7NZU8</accession>
<reference evidence="7 8" key="1">
    <citation type="journal article" date="2024" name="Microbiology">
        <title>Methylomarinum rosea sp. nov., a novel halophilic methanotrophic bacterium from the hypersaline Lake Elton.</title>
        <authorList>
            <person name="Suleimanov R.Z."/>
            <person name="Oshkin I.Y."/>
            <person name="Danilova O.V."/>
            <person name="Suzina N.E."/>
            <person name="Dedysh S.N."/>
        </authorList>
    </citation>
    <scope>NUCLEOTIDE SEQUENCE [LARGE SCALE GENOMIC DNA]</scope>
    <source>
        <strain evidence="7 8">Ch1-1</strain>
    </source>
</reference>
<dbReference type="RefSeq" id="WP_305910241.1">
    <property type="nucleotide sequence ID" value="NZ_CP157743.1"/>
</dbReference>
<evidence type="ECO:0000256" key="1">
    <source>
        <dbReference type="ARBA" id="ARBA00004141"/>
    </source>
</evidence>
<keyword evidence="3 6" id="KW-0812">Transmembrane</keyword>
<dbReference type="KEGG" id="mech:Q9L42_009860"/>
<dbReference type="EMBL" id="CP157743">
    <property type="protein sequence ID" value="XBS22561.1"/>
    <property type="molecule type" value="Genomic_DNA"/>
</dbReference>
<dbReference type="Proteomes" id="UP001225378">
    <property type="component" value="Chromosome"/>
</dbReference>
<feature type="transmembrane region" description="Helical" evidence="6">
    <location>
        <begin position="60"/>
        <end position="79"/>
    </location>
</feature>
<keyword evidence="8" id="KW-1185">Reference proteome</keyword>
<dbReference type="AlphaFoldDB" id="A0AAU7NZU8"/>
<organism evidence="7 8">
    <name type="scientific">Methylomarinum roseum</name>
    <dbReference type="NCBI Taxonomy" id="3067653"/>
    <lineage>
        <taxon>Bacteria</taxon>
        <taxon>Pseudomonadati</taxon>
        <taxon>Pseudomonadota</taxon>
        <taxon>Gammaproteobacteria</taxon>
        <taxon>Methylococcales</taxon>
        <taxon>Methylococcaceae</taxon>
        <taxon>Methylomarinum</taxon>
    </lineage>
</organism>
<feature type="transmembrane region" description="Helical" evidence="6">
    <location>
        <begin position="25"/>
        <end position="48"/>
    </location>
</feature>
<evidence type="ECO:0000313" key="8">
    <source>
        <dbReference type="Proteomes" id="UP001225378"/>
    </source>
</evidence>
<evidence type="ECO:0000256" key="6">
    <source>
        <dbReference type="RuleBase" id="RU363041"/>
    </source>
</evidence>
<dbReference type="GO" id="GO:0005886">
    <property type="term" value="C:plasma membrane"/>
    <property type="evidence" value="ECO:0007669"/>
    <property type="project" value="UniProtKB-SubCell"/>
</dbReference>
<keyword evidence="6" id="KW-1003">Cell membrane</keyword>
<keyword evidence="4 6" id="KW-1133">Transmembrane helix</keyword>
<keyword evidence="5 6" id="KW-0472">Membrane</keyword>
<evidence type="ECO:0000256" key="3">
    <source>
        <dbReference type="ARBA" id="ARBA00022692"/>
    </source>
</evidence>
<dbReference type="PANTHER" id="PTHR43483">
    <property type="entry name" value="MEMBRANE TRANSPORTER PROTEIN HI_0806-RELATED"/>
    <property type="match status" value="1"/>
</dbReference>
<comment type="similarity">
    <text evidence="2 6">Belongs to the 4-toluene sulfonate uptake permease (TSUP) (TC 2.A.102) family.</text>
</comment>
<dbReference type="PANTHER" id="PTHR43483:SF3">
    <property type="entry name" value="MEMBRANE TRANSPORTER PROTEIN HI_0806-RELATED"/>
    <property type="match status" value="1"/>
</dbReference>
<proteinExistence type="inferred from homology"/>
<gene>
    <name evidence="7" type="ORF">Q9L42_009860</name>
</gene>